<dbReference type="Proteomes" id="UP001360560">
    <property type="component" value="Unassembled WGS sequence"/>
</dbReference>
<feature type="compositionally biased region" description="Polar residues" evidence="1">
    <location>
        <begin position="702"/>
        <end position="720"/>
    </location>
</feature>
<keyword evidence="3" id="KW-1185">Reference proteome</keyword>
<dbReference type="AlphaFoldDB" id="A0AAV5QVC3"/>
<feature type="region of interest" description="Disordered" evidence="1">
    <location>
        <begin position="691"/>
        <end position="722"/>
    </location>
</feature>
<comment type="caution">
    <text evidence="2">The sequence shown here is derived from an EMBL/GenBank/DDBJ whole genome shotgun (WGS) entry which is preliminary data.</text>
</comment>
<evidence type="ECO:0008006" key="4">
    <source>
        <dbReference type="Google" id="ProtNLM"/>
    </source>
</evidence>
<sequence length="969" mass="112034">MILSRHWQLNFSPVKIILSKQLVRNASASSLPTTALQSQSAENDNSIDPKLIKQLFIGNAFRNVDDAIDHYLHLYCRQQRESPENLQSEDPEKQKIMKLMDQYDQEMKDTAAHKNSFSQHYYIKQQLLDYLFYQGITNGTKNNQQIARTRVVTNDRMEVKKTRWKLAKLKQRSFGEKVSYMRFLAALYGRDSINDISSIFSSMNTQSKQSNTHSHEFSNMAKGDNLITPKTAIIHSPTNRNFIKHEQTIYDLTYYSDLLQAYIDLPNPRPDYVEAQHLDDLLSVFLKINSRFFRLNGRNLKKSFLKAFFTVTEDLLENVQPMTIKERNHLSYLRSMFYELSDNNEVSSDVAEDRATRNEIRRAQLREDYQSHKSKFETPDLSAFNIFLQGAIKLGDEGLINEITRDLLKLQNFDGNHGDLLSSFQSSGLNNRFTLIQMLNHHFNGKNVLKSRQSTYESLNKFLTKLLSSNITLDIHLLNSLIHVILFNVRDIGTAKLMFNEMIEMSVTEAGQSIDTKIKTEDYKGQHNKKMLELDQLKWLVHSNNYNNAGIGNQSSPAPTICPLTFKFKMNRDTIIMFLRYYCQLVEKTPSSGPVHFKTIAQLILLMESDVANRFWFFNEYNALYDQDDVLKFSDLNSKFKKESQVLQPDGGMAVNTSSLSSLDYNDILWAFIDHNNVLIENHHEYLNDNEETTDDLRDPSSAANGSYKGTESANDSNTSVDDHRKSIESWNFETLQLLTRYYLDNLNRHHASPKSCTISNGNNSPYKTLFLNYSLFMKFIAAYQTIMKSRNFCGELASELKLLEIDLEKAGEMGYEGYLKDKHLSSTVNKHRSSIQSAAPPLDTSTYPGTISNGSSLFTQTSWPYDILNGKSSHDRYTYTHPQSSNFILYSTKPQNLFEEYNASLATQLEPEEKFINLWKFLEDAKREFEYQKSEMLKQDSKERKSEDTMELEILARKVLETIAYLKL</sequence>
<dbReference type="RefSeq" id="XP_064855454.1">
    <property type="nucleotide sequence ID" value="XM_064999382.1"/>
</dbReference>
<dbReference type="EMBL" id="BTFZ01000020">
    <property type="protein sequence ID" value="GMM38459.1"/>
    <property type="molecule type" value="Genomic_DNA"/>
</dbReference>
<evidence type="ECO:0000313" key="3">
    <source>
        <dbReference type="Proteomes" id="UP001360560"/>
    </source>
</evidence>
<reference evidence="2 3" key="1">
    <citation type="journal article" date="2023" name="Elife">
        <title>Identification of key yeast species and microbe-microbe interactions impacting larval growth of Drosophila in the wild.</title>
        <authorList>
            <person name="Mure A."/>
            <person name="Sugiura Y."/>
            <person name="Maeda R."/>
            <person name="Honda K."/>
            <person name="Sakurai N."/>
            <person name="Takahashi Y."/>
            <person name="Watada M."/>
            <person name="Katoh T."/>
            <person name="Gotoh A."/>
            <person name="Gotoh Y."/>
            <person name="Taniguchi I."/>
            <person name="Nakamura K."/>
            <person name="Hayashi T."/>
            <person name="Katayama T."/>
            <person name="Uemura T."/>
            <person name="Hattori Y."/>
        </authorList>
    </citation>
    <scope>NUCLEOTIDE SEQUENCE [LARGE SCALE GENOMIC DNA]</scope>
    <source>
        <strain evidence="2 3">SC-9</strain>
    </source>
</reference>
<dbReference type="GeneID" id="90076447"/>
<organism evidence="2 3">
    <name type="scientific">Saccharomycopsis crataegensis</name>
    <dbReference type="NCBI Taxonomy" id="43959"/>
    <lineage>
        <taxon>Eukaryota</taxon>
        <taxon>Fungi</taxon>
        <taxon>Dikarya</taxon>
        <taxon>Ascomycota</taxon>
        <taxon>Saccharomycotina</taxon>
        <taxon>Saccharomycetes</taxon>
        <taxon>Saccharomycopsidaceae</taxon>
        <taxon>Saccharomycopsis</taxon>
    </lineage>
</organism>
<evidence type="ECO:0000313" key="2">
    <source>
        <dbReference type="EMBL" id="GMM38459.1"/>
    </source>
</evidence>
<evidence type="ECO:0000256" key="1">
    <source>
        <dbReference type="SAM" id="MobiDB-lite"/>
    </source>
</evidence>
<gene>
    <name evidence="2" type="ORF">DASC09_057980</name>
</gene>
<accession>A0AAV5QVC3</accession>
<name>A0AAV5QVC3_9ASCO</name>
<proteinExistence type="predicted"/>
<protein>
    <recommendedName>
        <fullName evidence="4">Mitochondrial group I intron splicing factor CCM1</fullName>
    </recommendedName>
</protein>